<sequence>MNTHALEILRPLGKLEQFSSARHHLGFYNNVGVSAHYTAPQEQEACDSSIRDHVFRAVAVVIQEHAILSAIPIDEDTPSPYFARLPTINLSRAVSFVTRVDASEPGGDGELDSLLEREHNTNFNADYGSLPFWRLVIVQMVGVFTEFTACFIFHHALADGVSGLVFHKSLQAALNKFDRTSKSMSQTIITSPNIPLLPSLETLHPLPIPPRSETPVPPTLEEWTGQKIALPCITRFKHLSISATKSKAFLTACKENNTTLTSALSALIAIHLFALTPQTTQTLTCVIPVSLRRWLPTEPTTNTMGVWIDAFKVHFQRPPTTSISSAQNPATIWNQAHHCQTAIKTYLSHTGTLTNVSRFKQIPNMSTLFISRIGETRDSAFEVSNL</sequence>
<protein>
    <recommendedName>
        <fullName evidence="3">Alcohol acetyltransferase</fullName>
    </recommendedName>
</protein>
<dbReference type="GO" id="GO:0008080">
    <property type="term" value="F:N-acetyltransferase activity"/>
    <property type="evidence" value="ECO:0007669"/>
    <property type="project" value="TreeGrafter"/>
</dbReference>
<comment type="caution">
    <text evidence="1">The sequence shown here is derived from an EMBL/GenBank/DDBJ whole genome shotgun (WGS) entry which is preliminary data.</text>
</comment>
<evidence type="ECO:0008006" key="3">
    <source>
        <dbReference type="Google" id="ProtNLM"/>
    </source>
</evidence>
<proteinExistence type="predicted"/>
<dbReference type="PANTHER" id="PTHR28037">
    <property type="entry name" value="ALCOHOL O-ACETYLTRANSFERASE 1-RELATED"/>
    <property type="match status" value="1"/>
</dbReference>
<organism evidence="1 2">
    <name type="scientific">Venturia inaequalis</name>
    <name type="common">Apple scab fungus</name>
    <dbReference type="NCBI Taxonomy" id="5025"/>
    <lineage>
        <taxon>Eukaryota</taxon>
        <taxon>Fungi</taxon>
        <taxon>Dikarya</taxon>
        <taxon>Ascomycota</taxon>
        <taxon>Pezizomycotina</taxon>
        <taxon>Dothideomycetes</taxon>
        <taxon>Pleosporomycetidae</taxon>
        <taxon>Venturiales</taxon>
        <taxon>Venturiaceae</taxon>
        <taxon>Venturia</taxon>
    </lineage>
</organism>
<evidence type="ECO:0000313" key="1">
    <source>
        <dbReference type="EMBL" id="KAE9965463.1"/>
    </source>
</evidence>
<dbReference type="SUPFAM" id="SSF52777">
    <property type="entry name" value="CoA-dependent acyltransferases"/>
    <property type="match status" value="2"/>
</dbReference>
<dbReference type="InterPro" id="IPR010828">
    <property type="entry name" value="Atf2/Sli1-like"/>
</dbReference>
<keyword evidence="2" id="KW-1185">Reference proteome</keyword>
<dbReference type="EMBL" id="WNWR01001092">
    <property type="protein sequence ID" value="KAE9965463.1"/>
    <property type="molecule type" value="Genomic_DNA"/>
</dbReference>
<dbReference type="PANTHER" id="PTHR28037:SF1">
    <property type="entry name" value="ALCOHOL O-ACETYLTRANSFERASE 1-RELATED"/>
    <property type="match status" value="1"/>
</dbReference>
<dbReference type="AlphaFoldDB" id="A0A8H3U9T2"/>
<dbReference type="Pfam" id="PF07247">
    <property type="entry name" value="AATase"/>
    <property type="match status" value="2"/>
</dbReference>
<name>A0A8H3U9T2_VENIN</name>
<gene>
    <name evidence="1" type="ORF">EG327_000468</name>
</gene>
<dbReference type="InterPro" id="IPR023213">
    <property type="entry name" value="CAT-like_dom_sf"/>
</dbReference>
<dbReference type="Proteomes" id="UP000490939">
    <property type="component" value="Unassembled WGS sequence"/>
</dbReference>
<evidence type="ECO:0000313" key="2">
    <source>
        <dbReference type="Proteomes" id="UP000490939"/>
    </source>
</evidence>
<dbReference type="Gene3D" id="3.30.559.10">
    <property type="entry name" value="Chloramphenicol acetyltransferase-like domain"/>
    <property type="match status" value="1"/>
</dbReference>
<accession>A0A8H3U9T2</accession>
<reference evidence="1 2" key="1">
    <citation type="submission" date="2019-07" db="EMBL/GenBank/DDBJ databases">
        <title>Venturia inaequalis Genome Resource.</title>
        <authorList>
            <person name="Lichtner F.J."/>
        </authorList>
    </citation>
    <scope>NUCLEOTIDE SEQUENCE [LARGE SCALE GENOMIC DNA]</scope>
    <source>
        <strain evidence="1 2">DMI_063113</strain>
    </source>
</reference>
<feature type="non-terminal residue" evidence="1">
    <location>
        <position position="1"/>
    </location>
</feature>
<dbReference type="InterPro" id="IPR052058">
    <property type="entry name" value="Alcohol_O-acetyltransferase"/>
</dbReference>
<dbReference type="Gene3D" id="3.30.559.30">
    <property type="entry name" value="Nonribosomal peptide synthetase, condensation domain"/>
    <property type="match status" value="1"/>
</dbReference>